<dbReference type="PANTHER" id="PTHR14305:SF0">
    <property type="entry name" value="E3 UBIQUITIN-PROTEIN LIGASE CCNB1IP1"/>
    <property type="match status" value="1"/>
</dbReference>
<gene>
    <name evidence="2" type="primary">CCNB1IP1</name>
    <name evidence="2" type="ORF">T11_9684</name>
</gene>
<organism evidence="2 3">
    <name type="scientific">Trichinella zimbabwensis</name>
    <dbReference type="NCBI Taxonomy" id="268475"/>
    <lineage>
        <taxon>Eukaryota</taxon>
        <taxon>Metazoa</taxon>
        <taxon>Ecdysozoa</taxon>
        <taxon>Nematoda</taxon>
        <taxon>Enoplea</taxon>
        <taxon>Dorylaimia</taxon>
        <taxon>Trichinellida</taxon>
        <taxon>Trichinellidae</taxon>
        <taxon>Trichinella</taxon>
    </lineage>
</organism>
<protein>
    <submittedName>
        <fullName evidence="2">E3 ubiquitin-protein ligase CCNB1IP1</fullName>
    </submittedName>
</protein>
<dbReference type="InterPro" id="IPR042448">
    <property type="entry name" value="CCNB1IP1"/>
</dbReference>
<comment type="caution">
    <text evidence="2">The sequence shown here is derived from an EMBL/GenBank/DDBJ whole genome shotgun (WGS) entry which is preliminary data.</text>
</comment>
<evidence type="ECO:0000313" key="3">
    <source>
        <dbReference type="Proteomes" id="UP000055024"/>
    </source>
</evidence>
<dbReference type="STRING" id="268475.A0A0V1HYK3"/>
<evidence type="ECO:0000256" key="1">
    <source>
        <dbReference type="SAM" id="Coils"/>
    </source>
</evidence>
<dbReference type="GO" id="GO:0061630">
    <property type="term" value="F:ubiquitin protein ligase activity"/>
    <property type="evidence" value="ECO:0007669"/>
    <property type="project" value="InterPro"/>
</dbReference>
<dbReference type="OrthoDB" id="441210at2759"/>
<accession>A0A0V1HYK3</accession>
<sequence length="351" mass="41210">MNKHVNSEVVISKVDVCYFYWKSFVNFSLLKRAEQIFIVNFTSMTCTSQRSSFDKMENGLLCNFKHCRKKLEGHAWVTVCSHIFCDHDGREHFSNTLICPACDYALKEKWAVLRINLNLSDHFKAMVLAGQKPEIIIEICSNALTFWNYQIYQESLYQEWVNKKLREQSLVAEQQYQELIGKLQAEIRTMKIKLEEAEKDAQTVLDRYEELASKYNDKVRDNFKLVNNYESLRRRSVDGTFQQLPAKLMQKPQNEQSRILEKDGPFFGRFLDKSSHHATSTSDNTYEHFFDQLLNESAEPEDDGSPVEKHHNNNHHNHQFVINLNRSGSPLMKPIRKNNTSEFLFIFVVFK</sequence>
<keyword evidence="1" id="KW-0175">Coiled coil</keyword>
<name>A0A0V1HYK3_9BILA</name>
<dbReference type="GO" id="GO:0000795">
    <property type="term" value="C:synaptonemal complex"/>
    <property type="evidence" value="ECO:0007669"/>
    <property type="project" value="InterPro"/>
</dbReference>
<feature type="coiled-coil region" evidence="1">
    <location>
        <begin position="162"/>
        <end position="214"/>
    </location>
</feature>
<dbReference type="Proteomes" id="UP000055024">
    <property type="component" value="Unassembled WGS sequence"/>
</dbReference>
<keyword evidence="3" id="KW-1185">Reference proteome</keyword>
<reference evidence="2 3" key="1">
    <citation type="submission" date="2015-01" db="EMBL/GenBank/DDBJ databases">
        <title>Evolution of Trichinella species and genotypes.</title>
        <authorList>
            <person name="Korhonen P.K."/>
            <person name="Edoardo P."/>
            <person name="Giuseppe L.R."/>
            <person name="Gasser R.B."/>
        </authorList>
    </citation>
    <scope>NUCLEOTIDE SEQUENCE [LARGE SCALE GENOMIC DNA]</scope>
    <source>
        <strain evidence="2">ISS1029</strain>
    </source>
</reference>
<evidence type="ECO:0000313" key="2">
    <source>
        <dbReference type="EMBL" id="KRZ15408.1"/>
    </source>
</evidence>
<dbReference type="GO" id="GO:0007131">
    <property type="term" value="P:reciprocal meiotic recombination"/>
    <property type="evidence" value="ECO:0007669"/>
    <property type="project" value="InterPro"/>
</dbReference>
<proteinExistence type="predicted"/>
<dbReference type="AlphaFoldDB" id="A0A0V1HYK3"/>
<dbReference type="PANTHER" id="PTHR14305">
    <property type="entry name" value="E3 UBIQUITIN-PROTEIN LIGASE CCNB1IP1"/>
    <property type="match status" value="1"/>
</dbReference>
<dbReference type="EMBL" id="JYDP01000018">
    <property type="protein sequence ID" value="KRZ15408.1"/>
    <property type="molecule type" value="Genomic_DNA"/>
</dbReference>